<dbReference type="EMBL" id="LSRX01001474">
    <property type="protein sequence ID" value="OLP79518.1"/>
    <property type="molecule type" value="Genomic_DNA"/>
</dbReference>
<feature type="region of interest" description="Disordered" evidence="2">
    <location>
        <begin position="455"/>
        <end position="475"/>
    </location>
</feature>
<dbReference type="OrthoDB" id="446734at2759"/>
<feature type="compositionally biased region" description="Low complexity" evidence="2">
    <location>
        <begin position="606"/>
        <end position="617"/>
    </location>
</feature>
<accession>A0A1Q9C9C6</accession>
<evidence type="ECO:0000313" key="3">
    <source>
        <dbReference type="EMBL" id="OLP79518.1"/>
    </source>
</evidence>
<feature type="region of interest" description="Disordered" evidence="2">
    <location>
        <begin position="593"/>
        <end position="617"/>
    </location>
</feature>
<evidence type="ECO:0000313" key="4">
    <source>
        <dbReference type="Proteomes" id="UP000186817"/>
    </source>
</evidence>
<evidence type="ECO:0000256" key="1">
    <source>
        <dbReference type="SAM" id="Coils"/>
    </source>
</evidence>
<gene>
    <name evidence="3" type="ORF">AK812_SmicGene40183</name>
</gene>
<proteinExistence type="predicted"/>
<reference evidence="3 4" key="1">
    <citation type="submission" date="2016-02" db="EMBL/GenBank/DDBJ databases">
        <title>Genome analysis of coral dinoflagellate symbionts highlights evolutionary adaptations to a symbiotic lifestyle.</title>
        <authorList>
            <person name="Aranda M."/>
            <person name="Li Y."/>
            <person name="Liew Y.J."/>
            <person name="Baumgarten S."/>
            <person name="Simakov O."/>
            <person name="Wilson M."/>
            <person name="Piel J."/>
            <person name="Ashoor H."/>
            <person name="Bougouffa S."/>
            <person name="Bajic V.B."/>
            <person name="Ryu T."/>
            <person name="Ravasi T."/>
            <person name="Bayer T."/>
            <person name="Micklem G."/>
            <person name="Kim H."/>
            <person name="Bhak J."/>
            <person name="Lajeunesse T.C."/>
            <person name="Voolstra C.R."/>
        </authorList>
    </citation>
    <scope>NUCLEOTIDE SEQUENCE [LARGE SCALE GENOMIC DNA]</scope>
    <source>
        <strain evidence="3 4">CCMP2467</strain>
    </source>
</reference>
<feature type="region of interest" description="Disordered" evidence="2">
    <location>
        <begin position="540"/>
        <end position="576"/>
    </location>
</feature>
<dbReference type="Proteomes" id="UP000186817">
    <property type="component" value="Unassembled WGS sequence"/>
</dbReference>
<name>A0A1Q9C9C6_SYMMI</name>
<protein>
    <recommendedName>
        <fullName evidence="5">Reverse transcriptase domain-containing protein</fullName>
    </recommendedName>
</protein>
<feature type="coiled-coil region" evidence="1">
    <location>
        <begin position="671"/>
        <end position="698"/>
    </location>
</feature>
<keyword evidence="1" id="KW-0175">Coiled coil</keyword>
<comment type="caution">
    <text evidence="3">The sequence shown here is derived from an EMBL/GenBank/DDBJ whole genome shotgun (WGS) entry which is preliminary data.</text>
</comment>
<organism evidence="3 4">
    <name type="scientific">Symbiodinium microadriaticum</name>
    <name type="common">Dinoflagellate</name>
    <name type="synonym">Zooxanthella microadriatica</name>
    <dbReference type="NCBI Taxonomy" id="2951"/>
    <lineage>
        <taxon>Eukaryota</taxon>
        <taxon>Sar</taxon>
        <taxon>Alveolata</taxon>
        <taxon>Dinophyceae</taxon>
        <taxon>Suessiales</taxon>
        <taxon>Symbiodiniaceae</taxon>
        <taxon>Symbiodinium</taxon>
    </lineage>
</organism>
<keyword evidence="4" id="KW-1185">Reference proteome</keyword>
<feature type="compositionally biased region" description="Basic and acidic residues" evidence="2">
    <location>
        <begin position="7"/>
        <end position="22"/>
    </location>
</feature>
<feature type="region of interest" description="Disordered" evidence="2">
    <location>
        <begin position="1"/>
        <end position="22"/>
    </location>
</feature>
<evidence type="ECO:0008006" key="5">
    <source>
        <dbReference type="Google" id="ProtNLM"/>
    </source>
</evidence>
<dbReference type="AlphaFoldDB" id="A0A1Q9C9C6"/>
<sequence>MCPGRGPKQEREASQKGGGKESVRSIVYGYEEELLQKAWKDAAYGAALFVDPEIRDAGKLLDQAGVAESPLGRVPKQNPDRTISAEGRPINEINDMRRQNDAGSKFNHPPAPQPRHHAVAHQSLWWRSRHPGIPQKCAKRDVPRAFKWHSLRAKDVPEFAVKLAGLVILSLAMPFGWVGSPGEFVAWSAAAKAHHGSFRPMEPRFNDVVPFESKWLMDDGVVVEPMVGNRVFDSLGVLDETMQLVWGPEGVNVEKMAEANPPSNEAVEKCRCVCFRCHRPSQNHWGEAIPERIGAVDWKDNVFHADQLDQYRGQLARDGEETDIISVMELLAFVVLACHRKGDWNGELVLYVTDNMNVRLESESNLTFHPIYIRGWVEVDTSIHWEQFKRSALVYPTGEVCLRVPWQPLHVDDYPELTSCGIALKLFKVSVLVPSEGQRLHQRLRRLQLLASTTTAADESATSRGAPPIGLHQRQHPKPHHLRISAIQCIGCVVRVERSMGYAVICGTSQHSEIIDRSPALALYRAAYTGDMPQVAWDSFHNPSPRGAPPEGIDLTDHSEVAPAPSRANSGQGLPWKGTLATYSRKVAPLPSRDFAAEPAPEPDPTEAAGASSAASGRSGLVPWSIFQYLATSQRSFMDRIKQAMVDTNGRVWGSTIIRVKDRQNSDTELTAEEKAEIVRIEEECAELERRIGDRLERRDVTWTQEDVAGCITMEQFLDYLEARADQEDAPTSAAGTASKAAMRVIRGAPPRCRLLRLVRTHSYHDHRGRDLGSTEYGFESVGCTTPNCLPCRAFFYTAELHCSIDYHRCRAASCEANEGVQHRDALTDPAQRPAHLLRARALEVLQYRPSEKVLLSAHVKRCAMLRISNRGSAAGLSGETVELYKLLLDDAEALESFSFAVNVAARAQALDAIALSHLTALRKPNGGIRGIAHKGRVSSVRTADPRGTDSLAAMLRAAVELDPRATVVSLDGRSAYDTISRATILAKLRDTVPSLLPFTRSMYARTSTYTCGETTRDECTTARRLNVSSTHRDFTRLVDAYGDYCITLPAHVAREAVGPEGRVVPQQWLSLTTAPQVHPDDRRCFDFVVYGVTSNGEALSCDATLISSLTRAGRPVPGADVRKGVALVAARRRRVARYPELTHGGPQRLVVLAAEVGGRWSDEC</sequence>
<evidence type="ECO:0000256" key="2">
    <source>
        <dbReference type="SAM" id="MobiDB-lite"/>
    </source>
</evidence>